<evidence type="ECO:0000259" key="3">
    <source>
        <dbReference type="SMART" id="SM00382"/>
    </source>
</evidence>
<dbReference type="GO" id="GO:0005524">
    <property type="term" value="F:ATP binding"/>
    <property type="evidence" value="ECO:0000318"/>
    <property type="project" value="GO_Central"/>
</dbReference>
<dbReference type="InterPro" id="IPR027417">
    <property type="entry name" value="P-loop_NTPase"/>
</dbReference>
<dbReference type="Gene3D" id="1.10.8.60">
    <property type="match status" value="1"/>
</dbReference>
<dbReference type="InParanoid" id="B8C7U4"/>
<dbReference type="Gene3D" id="3.40.50.300">
    <property type="entry name" value="P-loop containing nucleotide triphosphate hydrolases"/>
    <property type="match status" value="1"/>
</dbReference>
<gene>
    <name evidence="5" type="ORF">THAPSDRAFT_13459</name>
</gene>
<reference evidence="5 6" key="1">
    <citation type="journal article" date="2004" name="Science">
        <title>The genome of the diatom Thalassiosira pseudonana: ecology, evolution, and metabolism.</title>
        <authorList>
            <person name="Armbrust E.V."/>
            <person name="Berges J.A."/>
            <person name="Bowler C."/>
            <person name="Green B.R."/>
            <person name="Martinez D."/>
            <person name="Putnam N.H."/>
            <person name="Zhou S."/>
            <person name="Allen A.E."/>
            <person name="Apt K.E."/>
            <person name="Bechner M."/>
            <person name="Brzezinski M.A."/>
            <person name="Chaal B.K."/>
            <person name="Chiovitti A."/>
            <person name="Davis A.K."/>
            <person name="Demarest M.S."/>
            <person name="Detter J.C."/>
            <person name="Glavina T."/>
            <person name="Goodstein D."/>
            <person name="Hadi M.Z."/>
            <person name="Hellsten U."/>
            <person name="Hildebrand M."/>
            <person name="Jenkins B.D."/>
            <person name="Jurka J."/>
            <person name="Kapitonov V.V."/>
            <person name="Kroger N."/>
            <person name="Lau W.W."/>
            <person name="Lane T.W."/>
            <person name="Larimer F.W."/>
            <person name="Lippmeier J.C."/>
            <person name="Lucas S."/>
            <person name="Medina M."/>
            <person name="Montsant A."/>
            <person name="Obornik M."/>
            <person name="Parker M.S."/>
            <person name="Palenik B."/>
            <person name="Pazour G.J."/>
            <person name="Richardson P.M."/>
            <person name="Rynearson T.A."/>
            <person name="Saito M.A."/>
            <person name="Schwartz D.C."/>
            <person name="Thamatrakoln K."/>
            <person name="Valentin K."/>
            <person name="Vardi A."/>
            <person name="Wilkerson F.P."/>
            <person name="Rokhsar D.S."/>
        </authorList>
    </citation>
    <scope>NUCLEOTIDE SEQUENCE [LARGE SCALE GENOMIC DNA]</scope>
    <source>
        <strain evidence="5 6">CCMP1335</strain>
    </source>
</reference>
<dbReference type="AlphaFoldDB" id="B8C7U4"/>
<feature type="non-terminal residue" evidence="5">
    <location>
        <position position="348"/>
    </location>
</feature>
<dbReference type="GO" id="GO:0005759">
    <property type="term" value="C:mitochondrial matrix"/>
    <property type="evidence" value="ECO:0000318"/>
    <property type="project" value="GO_Central"/>
</dbReference>
<keyword evidence="6" id="KW-1185">Reference proteome</keyword>
<sequence>LPTPKEIYDGLNEYVIGQRNVKIALSVGVHNHYKRISVVEAQQSALQAMQVEDCELDKSNIIIIGPTGSGKTLLVKTLAKLIDVPLVIADATCLTQAGYVGEDVESILFKLYLESGQDLERCQRGIVYIDEMDKIRKSGGNVSISRDVSGEGVQHALLKIVEGNVINVPKPGRKNPRGDFIQIDTTNILFISGGAFSGLEKIINRRMDAASIGFGAKMKKNVDDFHVQGKYFDNAQPKDLVTFGMIPEFVGRFPVIVSTKGLTEKSLIDILTVPKNSLIKQYTFQFAMNGIRFHATEGALKEIAKMAFGRGSGARGLRSITENMLMETMFVVPSIKNVHTVYLDAEAV</sequence>
<organism evidence="5 6">
    <name type="scientific">Thalassiosira pseudonana</name>
    <name type="common">Marine diatom</name>
    <name type="synonym">Cyclotella nana</name>
    <dbReference type="NCBI Taxonomy" id="35128"/>
    <lineage>
        <taxon>Eukaryota</taxon>
        <taxon>Sar</taxon>
        <taxon>Stramenopiles</taxon>
        <taxon>Ochrophyta</taxon>
        <taxon>Bacillariophyta</taxon>
        <taxon>Coscinodiscophyceae</taxon>
        <taxon>Thalassiosirophycidae</taxon>
        <taxon>Thalassiosirales</taxon>
        <taxon>Thalassiosiraceae</taxon>
        <taxon>Thalassiosira</taxon>
    </lineage>
</organism>
<protein>
    <recommendedName>
        <fullName evidence="7">ATP-dependent Clp protease ATP-binding subunit ClpX</fullName>
    </recommendedName>
</protein>
<dbReference type="KEGG" id="tps:THAPSDRAFT_13459"/>
<dbReference type="GeneID" id="7445007"/>
<dbReference type="SMART" id="SM00382">
    <property type="entry name" value="AAA"/>
    <property type="match status" value="1"/>
</dbReference>
<dbReference type="PANTHER" id="PTHR48102">
    <property type="entry name" value="ATP-DEPENDENT CLP PROTEASE ATP-BINDING SUBUNIT CLPX-LIKE, MITOCHONDRIAL-RELATED"/>
    <property type="match status" value="1"/>
</dbReference>
<dbReference type="EMBL" id="CM000645">
    <property type="protein sequence ID" value="EED90377.1"/>
    <property type="molecule type" value="Genomic_DNA"/>
</dbReference>
<keyword evidence="2" id="KW-0067">ATP-binding</keyword>
<evidence type="ECO:0000256" key="2">
    <source>
        <dbReference type="ARBA" id="ARBA00022840"/>
    </source>
</evidence>
<dbReference type="InterPro" id="IPR003959">
    <property type="entry name" value="ATPase_AAA_core"/>
</dbReference>
<dbReference type="GO" id="GO:0016887">
    <property type="term" value="F:ATP hydrolysis activity"/>
    <property type="evidence" value="ECO:0000318"/>
    <property type="project" value="GO_Central"/>
</dbReference>
<dbReference type="InterPro" id="IPR019489">
    <property type="entry name" value="Clp_ATPase_C"/>
</dbReference>
<dbReference type="Pfam" id="PF07724">
    <property type="entry name" value="AAA_2"/>
    <property type="match status" value="1"/>
</dbReference>
<proteinExistence type="predicted"/>
<dbReference type="Proteomes" id="UP000001449">
    <property type="component" value="Chromosome 9"/>
</dbReference>
<dbReference type="InterPro" id="IPR050052">
    <property type="entry name" value="ATP-dep_Clp_protease_ClpX"/>
</dbReference>
<evidence type="ECO:0008006" key="7">
    <source>
        <dbReference type="Google" id="ProtNLM"/>
    </source>
</evidence>
<feature type="domain" description="Clp ATPase C-terminal" evidence="4">
    <location>
        <begin position="262"/>
        <end position="348"/>
    </location>
</feature>
<feature type="domain" description="AAA+ ATPase" evidence="3">
    <location>
        <begin position="57"/>
        <end position="208"/>
    </location>
</feature>
<evidence type="ECO:0000259" key="4">
    <source>
        <dbReference type="SMART" id="SM01086"/>
    </source>
</evidence>
<dbReference type="SMART" id="SM01086">
    <property type="entry name" value="ClpB_D2-small"/>
    <property type="match status" value="1"/>
</dbReference>
<dbReference type="SUPFAM" id="SSF52540">
    <property type="entry name" value="P-loop containing nucleoside triphosphate hydrolases"/>
    <property type="match status" value="1"/>
</dbReference>
<dbReference type="RefSeq" id="XP_002292402.1">
    <property type="nucleotide sequence ID" value="XM_002292366.1"/>
</dbReference>
<dbReference type="InterPro" id="IPR003593">
    <property type="entry name" value="AAA+_ATPase"/>
</dbReference>
<name>B8C7U4_THAPS</name>
<dbReference type="NCBIfam" id="TIGR00382">
    <property type="entry name" value="clpX"/>
    <property type="match status" value="1"/>
</dbReference>
<keyword evidence="1" id="KW-0547">Nucleotide-binding</keyword>
<dbReference type="NCBIfam" id="NF003745">
    <property type="entry name" value="PRK05342.1"/>
    <property type="match status" value="1"/>
</dbReference>
<dbReference type="CDD" id="cd19497">
    <property type="entry name" value="RecA-like_ClpX"/>
    <property type="match status" value="1"/>
</dbReference>
<dbReference type="HOGENOM" id="CLU_014218_8_0_1"/>
<accession>B8C7U4</accession>
<dbReference type="eggNOG" id="KOG0745">
    <property type="taxonomic scope" value="Eukaryota"/>
</dbReference>
<dbReference type="STRING" id="35128.B8C7U4"/>
<dbReference type="GO" id="GO:0051603">
    <property type="term" value="P:proteolysis involved in protein catabolic process"/>
    <property type="evidence" value="ECO:0000318"/>
    <property type="project" value="GO_Central"/>
</dbReference>
<dbReference type="PANTHER" id="PTHR48102:SF7">
    <property type="entry name" value="ATP-DEPENDENT CLP PROTEASE ATP-BINDING SUBUNIT CLPX-LIKE, MITOCHONDRIAL"/>
    <property type="match status" value="1"/>
</dbReference>
<dbReference type="Pfam" id="PF10431">
    <property type="entry name" value="ClpB_D2-small"/>
    <property type="match status" value="1"/>
</dbReference>
<reference evidence="5 6" key="2">
    <citation type="journal article" date="2008" name="Nature">
        <title>The Phaeodactylum genome reveals the evolutionary history of diatom genomes.</title>
        <authorList>
            <person name="Bowler C."/>
            <person name="Allen A.E."/>
            <person name="Badger J.H."/>
            <person name="Grimwood J."/>
            <person name="Jabbari K."/>
            <person name="Kuo A."/>
            <person name="Maheswari U."/>
            <person name="Martens C."/>
            <person name="Maumus F."/>
            <person name="Otillar R.P."/>
            <person name="Rayko E."/>
            <person name="Salamov A."/>
            <person name="Vandepoele K."/>
            <person name="Beszteri B."/>
            <person name="Gruber A."/>
            <person name="Heijde M."/>
            <person name="Katinka M."/>
            <person name="Mock T."/>
            <person name="Valentin K."/>
            <person name="Verret F."/>
            <person name="Berges J.A."/>
            <person name="Brownlee C."/>
            <person name="Cadoret J.P."/>
            <person name="Chiovitti A."/>
            <person name="Choi C.J."/>
            <person name="Coesel S."/>
            <person name="De Martino A."/>
            <person name="Detter J.C."/>
            <person name="Durkin C."/>
            <person name="Falciatore A."/>
            <person name="Fournet J."/>
            <person name="Haruta M."/>
            <person name="Huysman M.J."/>
            <person name="Jenkins B.D."/>
            <person name="Jiroutova K."/>
            <person name="Jorgensen R.E."/>
            <person name="Joubert Y."/>
            <person name="Kaplan A."/>
            <person name="Kroger N."/>
            <person name="Kroth P.G."/>
            <person name="La Roche J."/>
            <person name="Lindquist E."/>
            <person name="Lommer M."/>
            <person name="Martin-Jezequel V."/>
            <person name="Lopez P.J."/>
            <person name="Lucas S."/>
            <person name="Mangogna M."/>
            <person name="McGinnis K."/>
            <person name="Medlin L.K."/>
            <person name="Montsant A."/>
            <person name="Oudot-Le Secq M.P."/>
            <person name="Napoli C."/>
            <person name="Obornik M."/>
            <person name="Parker M.S."/>
            <person name="Petit J.L."/>
            <person name="Porcel B.M."/>
            <person name="Poulsen N."/>
            <person name="Robison M."/>
            <person name="Rychlewski L."/>
            <person name="Rynearson T.A."/>
            <person name="Schmutz J."/>
            <person name="Shapiro H."/>
            <person name="Siaut M."/>
            <person name="Stanley M."/>
            <person name="Sussman M.R."/>
            <person name="Taylor A.R."/>
            <person name="Vardi A."/>
            <person name="von Dassow P."/>
            <person name="Vyverman W."/>
            <person name="Willis A."/>
            <person name="Wyrwicz L.S."/>
            <person name="Rokhsar D.S."/>
            <person name="Weissenbach J."/>
            <person name="Armbrust E.V."/>
            <person name="Green B.R."/>
            <person name="Van de Peer Y."/>
            <person name="Grigoriev I.V."/>
        </authorList>
    </citation>
    <scope>NUCLEOTIDE SEQUENCE [LARGE SCALE GENOMIC DNA]</scope>
    <source>
        <strain evidence="5 6">CCMP1335</strain>
    </source>
</reference>
<dbReference type="InterPro" id="IPR004487">
    <property type="entry name" value="Clp_protease_ATP-bd_su_ClpX"/>
</dbReference>
<feature type="non-terminal residue" evidence="5">
    <location>
        <position position="1"/>
    </location>
</feature>
<evidence type="ECO:0000313" key="5">
    <source>
        <dbReference type="EMBL" id="EED90377.1"/>
    </source>
</evidence>
<evidence type="ECO:0000313" key="6">
    <source>
        <dbReference type="Proteomes" id="UP000001449"/>
    </source>
</evidence>
<dbReference type="GO" id="GO:0140662">
    <property type="term" value="F:ATP-dependent protein folding chaperone"/>
    <property type="evidence" value="ECO:0007669"/>
    <property type="project" value="InterPro"/>
</dbReference>
<dbReference type="FunFam" id="1.10.8.60:FF:000002">
    <property type="entry name" value="ATP-dependent Clp protease ATP-binding subunit ClpX"/>
    <property type="match status" value="1"/>
</dbReference>
<dbReference type="GO" id="GO:0051082">
    <property type="term" value="F:unfolded protein binding"/>
    <property type="evidence" value="ECO:0007669"/>
    <property type="project" value="InterPro"/>
</dbReference>
<evidence type="ECO:0000256" key="1">
    <source>
        <dbReference type="ARBA" id="ARBA00022741"/>
    </source>
</evidence>
<dbReference type="OMA" id="RIYQKKP"/>
<dbReference type="PaxDb" id="35128-Thaps13459"/>